<accession>A0A7S2K6B1</accession>
<dbReference type="Pfam" id="PF23562">
    <property type="entry name" value="AMP-binding_C_3"/>
    <property type="match status" value="1"/>
</dbReference>
<organism evidence="5">
    <name type="scientific">Leptocylindrus danicus</name>
    <dbReference type="NCBI Taxonomy" id="163516"/>
    <lineage>
        <taxon>Eukaryota</taxon>
        <taxon>Sar</taxon>
        <taxon>Stramenopiles</taxon>
        <taxon>Ochrophyta</taxon>
        <taxon>Bacillariophyta</taxon>
        <taxon>Coscinodiscophyceae</taxon>
        <taxon>Chaetocerotophycidae</taxon>
        <taxon>Leptocylindrales</taxon>
        <taxon>Leptocylindraceae</taxon>
        <taxon>Leptocylindrus</taxon>
    </lineage>
</organism>
<dbReference type="AlphaFoldDB" id="A0A7S2K6B1"/>
<evidence type="ECO:0000256" key="1">
    <source>
        <dbReference type="ARBA" id="ARBA00022598"/>
    </source>
</evidence>
<dbReference type="PANTHER" id="PTHR43272">
    <property type="entry name" value="LONG-CHAIN-FATTY-ACID--COA LIGASE"/>
    <property type="match status" value="1"/>
</dbReference>
<keyword evidence="3" id="KW-0443">Lipid metabolism</keyword>
<dbReference type="InterPro" id="IPR042099">
    <property type="entry name" value="ANL_N_sf"/>
</dbReference>
<dbReference type="GO" id="GO:0005783">
    <property type="term" value="C:endoplasmic reticulum"/>
    <property type="evidence" value="ECO:0007669"/>
    <property type="project" value="TreeGrafter"/>
</dbReference>
<dbReference type="SUPFAM" id="SSF56801">
    <property type="entry name" value="Acetyl-CoA synthetase-like"/>
    <property type="match status" value="1"/>
</dbReference>
<evidence type="ECO:0000256" key="2">
    <source>
        <dbReference type="ARBA" id="ARBA00022832"/>
    </source>
</evidence>
<reference evidence="5" key="1">
    <citation type="submission" date="2021-01" db="EMBL/GenBank/DDBJ databases">
        <authorList>
            <person name="Corre E."/>
            <person name="Pelletier E."/>
            <person name="Niang G."/>
            <person name="Scheremetjew M."/>
            <person name="Finn R."/>
            <person name="Kale V."/>
            <person name="Holt S."/>
            <person name="Cochrane G."/>
            <person name="Meng A."/>
            <person name="Brown T."/>
            <person name="Cohen L."/>
        </authorList>
    </citation>
    <scope>NUCLEOTIDE SEQUENCE</scope>
    <source>
        <strain evidence="5">B650</strain>
    </source>
</reference>
<dbReference type="EMBL" id="HBGY01008803">
    <property type="protein sequence ID" value="CAD9566643.1"/>
    <property type="molecule type" value="Transcribed_RNA"/>
</dbReference>
<dbReference type="PANTHER" id="PTHR43272:SF32">
    <property type="entry name" value="AMP-DEPENDENT SYNTHETASE_LIGASE DOMAIN-CONTAINING PROTEIN"/>
    <property type="match status" value="1"/>
</dbReference>
<dbReference type="PROSITE" id="PS00455">
    <property type="entry name" value="AMP_BINDING"/>
    <property type="match status" value="1"/>
</dbReference>
<feature type="domain" description="AMP-dependent synthetase/ligase" evidence="4">
    <location>
        <begin position="48"/>
        <end position="467"/>
    </location>
</feature>
<name>A0A7S2K6B1_9STRA</name>
<evidence type="ECO:0000313" key="5">
    <source>
        <dbReference type="EMBL" id="CAD9566643.1"/>
    </source>
</evidence>
<keyword evidence="2" id="KW-0276">Fatty acid metabolism</keyword>
<dbReference type="GO" id="GO:0016020">
    <property type="term" value="C:membrane"/>
    <property type="evidence" value="ECO:0007669"/>
    <property type="project" value="TreeGrafter"/>
</dbReference>
<gene>
    <name evidence="5" type="ORF">LDAN0321_LOCUS5558</name>
</gene>
<sequence length="664" mass="71890">MVLSTSDPKECVEIRIGNSGIAADEPKTVMSVFQANCRKFANAPALHQKVMHLSDKPAAETPWTTWTFKQYEEQVFSFAKSLISLGFEKHDCINIIGFNSPEWFFANFGTIAAGGIAAGIYTTNLPEACHYVSDHSKAKVVVVEGAKQLEKYTEISARLPNLKAVVVYGEKTKPMESVGNGAVPVYLFDEFLQLGKDAADVTDTTVQASIDAQKPGETCTLIYTSGTTGNPKAVMITHDNLTWTSKNMLVNTLPRALTNDDNIISYLPLSHIAAQMLDMHCPIQCGCQVWFAQADALRGSLGTTLKEVRPTIFFGVPRVWEKMYEAMQKVAKSTTGVKKMISTWAKGKASAKNIAGQYGESGGSPWGYGIASKILGKVHVALGLERCLCAFTGAAPIEVKILNYFASIDLPIYELFGQSECTGPHTVNFPGAWKVGTCGRPLPGTESRMEPGTGELSYTGRHIFAGYMYMDDKTADTIDSGGWLHSGDVVSFDDCSTPGIEGPSGFMSITGRIKELIITAGGENVAPVLIESEFKLAMPALSNCMVIGDKRKFLSILLCLLVEVDEEGVASDKLAGEALDTSKRIGSSATTTAEVMTCSKWKDYFDKGMAVANDKTISRAQRVAKWAVVPTDFTEKGGELTPTLKLKRSVAEAKYSEIVEGIYA</sequence>
<evidence type="ECO:0000259" key="4">
    <source>
        <dbReference type="Pfam" id="PF00501"/>
    </source>
</evidence>
<proteinExistence type="predicted"/>
<dbReference type="Pfam" id="PF00501">
    <property type="entry name" value="AMP-binding"/>
    <property type="match status" value="1"/>
</dbReference>
<keyword evidence="1" id="KW-0436">Ligase</keyword>
<dbReference type="InterPro" id="IPR000873">
    <property type="entry name" value="AMP-dep_synth/lig_dom"/>
</dbReference>
<evidence type="ECO:0000256" key="3">
    <source>
        <dbReference type="ARBA" id="ARBA00023098"/>
    </source>
</evidence>
<protein>
    <recommendedName>
        <fullName evidence="4">AMP-dependent synthetase/ligase domain-containing protein</fullName>
    </recommendedName>
</protein>
<dbReference type="Gene3D" id="3.40.50.12780">
    <property type="entry name" value="N-terminal domain of ligase-like"/>
    <property type="match status" value="1"/>
</dbReference>
<dbReference type="GO" id="GO:0004467">
    <property type="term" value="F:long-chain fatty acid-CoA ligase activity"/>
    <property type="evidence" value="ECO:0007669"/>
    <property type="project" value="TreeGrafter"/>
</dbReference>
<dbReference type="InterPro" id="IPR020845">
    <property type="entry name" value="AMP-binding_CS"/>
</dbReference>